<comment type="caution">
    <text evidence="3">The sequence shown here is derived from an EMBL/GenBank/DDBJ whole genome shotgun (WGS) entry which is preliminary data.</text>
</comment>
<dbReference type="PANTHER" id="PTHR47842:SF1">
    <property type="entry name" value="DUF676 DOMAIN-CONTAINING PROTEIN"/>
    <property type="match status" value="1"/>
</dbReference>
<evidence type="ECO:0008006" key="5">
    <source>
        <dbReference type="Google" id="ProtNLM"/>
    </source>
</evidence>
<dbReference type="InParanoid" id="A0A423XE89"/>
<feature type="region of interest" description="Disordered" evidence="1">
    <location>
        <begin position="478"/>
        <end position="500"/>
    </location>
</feature>
<organism evidence="3 4">
    <name type="scientific">Cytospora leucostoma</name>
    <dbReference type="NCBI Taxonomy" id="1230097"/>
    <lineage>
        <taxon>Eukaryota</taxon>
        <taxon>Fungi</taxon>
        <taxon>Dikarya</taxon>
        <taxon>Ascomycota</taxon>
        <taxon>Pezizomycotina</taxon>
        <taxon>Sordariomycetes</taxon>
        <taxon>Sordariomycetidae</taxon>
        <taxon>Diaporthales</taxon>
        <taxon>Cytosporaceae</taxon>
        <taxon>Cytospora</taxon>
    </lineage>
</organism>
<gene>
    <name evidence="3" type="ORF">VPNG_03868</name>
</gene>
<evidence type="ECO:0000313" key="4">
    <source>
        <dbReference type="Proteomes" id="UP000285146"/>
    </source>
</evidence>
<dbReference type="InterPro" id="IPR029058">
    <property type="entry name" value="AB_hydrolase_fold"/>
</dbReference>
<keyword evidence="4" id="KW-1185">Reference proteome</keyword>
<evidence type="ECO:0000256" key="1">
    <source>
        <dbReference type="SAM" id="MobiDB-lite"/>
    </source>
</evidence>
<evidence type="ECO:0000256" key="2">
    <source>
        <dbReference type="SAM" id="SignalP"/>
    </source>
</evidence>
<proteinExistence type="predicted"/>
<dbReference type="SUPFAM" id="SSF53474">
    <property type="entry name" value="alpha/beta-Hydrolases"/>
    <property type="match status" value="1"/>
</dbReference>
<feature type="compositionally biased region" description="Basic and acidic residues" evidence="1">
    <location>
        <begin position="483"/>
        <end position="500"/>
    </location>
</feature>
<feature type="compositionally biased region" description="Low complexity" evidence="1">
    <location>
        <begin position="250"/>
        <end position="266"/>
    </location>
</feature>
<name>A0A423XE89_9PEZI</name>
<dbReference type="EMBL" id="LKEB01000014">
    <property type="protein sequence ID" value="ROW14444.1"/>
    <property type="molecule type" value="Genomic_DNA"/>
</dbReference>
<dbReference type="STRING" id="1230097.A0A423XE89"/>
<keyword evidence="2" id="KW-0732">Signal</keyword>
<protein>
    <recommendedName>
        <fullName evidence="5">DUF676 domain-containing protein</fullName>
    </recommendedName>
</protein>
<reference evidence="3 4" key="1">
    <citation type="submission" date="2015-09" db="EMBL/GenBank/DDBJ databases">
        <title>Host preference determinants of Valsa canker pathogens revealed by comparative genomics.</title>
        <authorList>
            <person name="Yin Z."/>
            <person name="Huang L."/>
        </authorList>
    </citation>
    <scope>NUCLEOTIDE SEQUENCE [LARGE SCALE GENOMIC DNA]</scope>
    <source>
        <strain evidence="3 4">SXYLt</strain>
    </source>
</reference>
<dbReference type="Proteomes" id="UP000285146">
    <property type="component" value="Unassembled WGS sequence"/>
</dbReference>
<feature type="region of interest" description="Disordered" evidence="1">
    <location>
        <begin position="250"/>
        <end position="287"/>
    </location>
</feature>
<dbReference type="Gene3D" id="3.40.50.1820">
    <property type="entry name" value="alpha/beta hydrolase"/>
    <property type="match status" value="1"/>
</dbReference>
<sequence length="500" mass="53345">MKKTLLLVFIHGFKSLSWQLYSFPSIPSPNVSSFMRCAIHANHDLVINWLTRSARRLYQGGEETFGHKYAFTQHLRDLVSDLLPNLDVRVLVYPKYETRGDLADCVSRFRDWLQEKVIDIEVGKGTPSPTVEPSVRAVLCGHSMGGIVAAEAVIALTSERVIPPSTASGGAGDGNHTAAPGEREDVTLNGLMFPYVQGVLSFDTPYLGISPGVVAHGAESHYGTASAALSQLSTLTSLWNSGKAATVAKEAGAAGPSETKPALAALPAPPPEGGISGSGVGNRPRARASSSAWGSWGRMAMYAGAGAALAGGAAAAYLKRDQLTEGWTWVSSHLEFVGCLARGEELRRRIAYMARVDEELGVGFGNLYTRLGRGAVAVQQQQQQGPGGGGGANLVGTVMGSQRTFCNLPSRRAGPNRSGVWEEATNEAAADETSAHMAMFEPAKNPGYEKLSSDAAELIAKWTRNDWYESSFDSFGAIEDTPADERYGRMEEDTKENASD</sequence>
<evidence type="ECO:0000313" key="3">
    <source>
        <dbReference type="EMBL" id="ROW14444.1"/>
    </source>
</evidence>
<dbReference type="AlphaFoldDB" id="A0A423XE89"/>
<accession>A0A423XE89</accession>
<dbReference type="OrthoDB" id="442243at2759"/>
<dbReference type="PANTHER" id="PTHR47842">
    <property type="entry name" value="EXPRESSED PROTEIN"/>
    <property type="match status" value="1"/>
</dbReference>
<feature type="chain" id="PRO_5019515523" description="DUF676 domain-containing protein" evidence="2">
    <location>
        <begin position="20"/>
        <end position="500"/>
    </location>
</feature>
<feature type="signal peptide" evidence="2">
    <location>
        <begin position="1"/>
        <end position="19"/>
    </location>
</feature>